<dbReference type="EMBL" id="CM004393">
    <property type="protein sequence ID" value="KAG8650251.1"/>
    <property type="molecule type" value="Genomic_DNA"/>
</dbReference>
<protein>
    <submittedName>
        <fullName evidence="1">Uncharacterized protein</fullName>
    </submittedName>
</protein>
<organism evidence="1 2">
    <name type="scientific">Manihot esculenta</name>
    <name type="common">Cassava</name>
    <name type="synonym">Jatropha manihot</name>
    <dbReference type="NCBI Taxonomy" id="3983"/>
    <lineage>
        <taxon>Eukaryota</taxon>
        <taxon>Viridiplantae</taxon>
        <taxon>Streptophyta</taxon>
        <taxon>Embryophyta</taxon>
        <taxon>Tracheophyta</taxon>
        <taxon>Spermatophyta</taxon>
        <taxon>Magnoliopsida</taxon>
        <taxon>eudicotyledons</taxon>
        <taxon>Gunneridae</taxon>
        <taxon>Pentapetalae</taxon>
        <taxon>rosids</taxon>
        <taxon>fabids</taxon>
        <taxon>Malpighiales</taxon>
        <taxon>Euphorbiaceae</taxon>
        <taxon>Crotonoideae</taxon>
        <taxon>Manihoteae</taxon>
        <taxon>Manihot</taxon>
    </lineage>
</organism>
<gene>
    <name evidence="1" type="ORF">MANES_07G017475v8</name>
</gene>
<accession>A0ACB7HDJ9</accession>
<comment type="caution">
    <text evidence="1">The sequence shown here is derived from an EMBL/GenBank/DDBJ whole genome shotgun (WGS) entry which is preliminary data.</text>
</comment>
<evidence type="ECO:0000313" key="2">
    <source>
        <dbReference type="Proteomes" id="UP000091857"/>
    </source>
</evidence>
<keyword evidence="2" id="KW-1185">Reference proteome</keyword>
<name>A0ACB7HDJ9_MANES</name>
<evidence type="ECO:0000313" key="1">
    <source>
        <dbReference type="EMBL" id="KAG8650251.1"/>
    </source>
</evidence>
<reference evidence="2" key="1">
    <citation type="journal article" date="2016" name="Nat. Biotechnol.">
        <title>Sequencing wild and cultivated cassava and related species reveals extensive interspecific hybridization and genetic diversity.</title>
        <authorList>
            <person name="Bredeson J.V."/>
            <person name="Lyons J.B."/>
            <person name="Prochnik S.E."/>
            <person name="Wu G.A."/>
            <person name="Ha C.M."/>
            <person name="Edsinger-Gonzales E."/>
            <person name="Grimwood J."/>
            <person name="Schmutz J."/>
            <person name="Rabbi I.Y."/>
            <person name="Egesi C."/>
            <person name="Nauluvula P."/>
            <person name="Lebot V."/>
            <person name="Ndunguru J."/>
            <person name="Mkamilo G."/>
            <person name="Bart R.S."/>
            <person name="Setter T.L."/>
            <person name="Gleadow R.M."/>
            <person name="Kulakow P."/>
            <person name="Ferguson M.E."/>
            <person name="Rounsley S."/>
            <person name="Rokhsar D.S."/>
        </authorList>
    </citation>
    <scope>NUCLEOTIDE SEQUENCE [LARGE SCALE GENOMIC DNA]</scope>
    <source>
        <strain evidence="2">cv. AM560-2</strain>
    </source>
</reference>
<dbReference type="Proteomes" id="UP000091857">
    <property type="component" value="Chromosome 7"/>
</dbReference>
<proteinExistence type="predicted"/>
<sequence length="162" mass="18719">MTTEASKDLADGITQHSEAQLSKPEKHTEMSHSKEIIGDIPNGVKVFSKQLGKTDKNHQLIVPTNVLEQFPIQKGYYERNFTAFDEKGVKWNFMLAVRQTGEYDKPFLRPSKWHEFVRVHGLCEEDGDYGVVFFVNDQGKMQVRGLRRHPYTLLGQPIWQQV</sequence>